<keyword evidence="3" id="KW-1185">Reference proteome</keyword>
<organism evidence="2 3">
    <name type="scientific">Chitinophaga niabensis</name>
    <dbReference type="NCBI Taxonomy" id="536979"/>
    <lineage>
        <taxon>Bacteria</taxon>
        <taxon>Pseudomonadati</taxon>
        <taxon>Bacteroidota</taxon>
        <taxon>Chitinophagia</taxon>
        <taxon>Chitinophagales</taxon>
        <taxon>Chitinophagaceae</taxon>
        <taxon>Chitinophaga</taxon>
    </lineage>
</organism>
<dbReference type="PANTHER" id="PTHR46438:SF11">
    <property type="entry name" value="LIPASE-RELATED"/>
    <property type="match status" value="1"/>
</dbReference>
<dbReference type="Pfam" id="PF00561">
    <property type="entry name" value="Abhydrolase_1"/>
    <property type="match status" value="1"/>
</dbReference>
<reference evidence="2 3" key="1">
    <citation type="submission" date="2016-11" db="EMBL/GenBank/DDBJ databases">
        <authorList>
            <person name="Jaros S."/>
            <person name="Januszkiewicz K."/>
            <person name="Wedrychowicz H."/>
        </authorList>
    </citation>
    <scope>NUCLEOTIDE SEQUENCE [LARGE SCALE GENOMIC DNA]</scope>
    <source>
        <strain evidence="2 3">DSM 24787</strain>
    </source>
</reference>
<dbReference type="InterPro" id="IPR029058">
    <property type="entry name" value="AB_hydrolase_fold"/>
</dbReference>
<dbReference type="InterPro" id="IPR000073">
    <property type="entry name" value="AB_hydrolase_1"/>
</dbReference>
<dbReference type="STRING" id="536979.SAMN04488055_4579"/>
<dbReference type="EMBL" id="FSRA01000002">
    <property type="protein sequence ID" value="SIO48675.1"/>
    <property type="molecule type" value="Genomic_DNA"/>
</dbReference>
<dbReference type="PANTHER" id="PTHR46438">
    <property type="entry name" value="ALPHA/BETA-HYDROLASES SUPERFAMILY PROTEIN"/>
    <property type="match status" value="1"/>
</dbReference>
<feature type="domain" description="AB hydrolase-1" evidence="1">
    <location>
        <begin position="23"/>
        <end position="249"/>
    </location>
</feature>
<dbReference type="PRINTS" id="PR00111">
    <property type="entry name" value="ABHYDROLASE"/>
</dbReference>
<sequence length="268" mass="30739">MKLSIPYLQSTFSGIVAGSGEELLICFHGFGESASHFSCIEPALGNNFTIVALDMPFHGNTLWQENRSFEKNDLEALIGKILERFGKQRFSLLGYSMGGRLAMCAVERMASRIGHLVLVAPDGLKNNPWHMFATQTRIGNRVFAYNTRNPALFFRLLTLWRRWGLLNESVYKFAFYSMDKLDKRQLVYNVWTNMRRMMPSKRKCKRLLAQYNIDTVLFFGRFDRVIPPAFGARFADGSFPCKLVVLEKGHQLLSEELGFIISQNIRSK</sequence>
<dbReference type="AlphaFoldDB" id="A0A1N6JWI2"/>
<dbReference type="SUPFAM" id="SSF53474">
    <property type="entry name" value="alpha/beta-Hydrolases"/>
    <property type="match status" value="1"/>
</dbReference>
<gene>
    <name evidence="2" type="ORF">SAMN04488055_4579</name>
</gene>
<dbReference type="RefSeq" id="WP_074241901.1">
    <property type="nucleotide sequence ID" value="NZ_FSRA01000002.1"/>
</dbReference>
<dbReference type="Gene3D" id="3.40.50.1820">
    <property type="entry name" value="alpha/beta hydrolase"/>
    <property type="match status" value="1"/>
</dbReference>
<evidence type="ECO:0000313" key="3">
    <source>
        <dbReference type="Proteomes" id="UP000185003"/>
    </source>
</evidence>
<protein>
    <submittedName>
        <fullName evidence="2">Pimeloyl-ACP methyl ester carboxylesterase</fullName>
    </submittedName>
</protein>
<accession>A0A1N6JWI2</accession>
<evidence type="ECO:0000313" key="2">
    <source>
        <dbReference type="EMBL" id="SIO48675.1"/>
    </source>
</evidence>
<name>A0A1N6JWI2_9BACT</name>
<dbReference type="Proteomes" id="UP000185003">
    <property type="component" value="Unassembled WGS sequence"/>
</dbReference>
<proteinExistence type="predicted"/>
<evidence type="ECO:0000259" key="1">
    <source>
        <dbReference type="Pfam" id="PF00561"/>
    </source>
</evidence>
<dbReference type="OrthoDB" id="975949at2"/>